<dbReference type="PANTHER" id="PTHR37302">
    <property type="entry name" value="SLR1116 PROTEIN"/>
    <property type="match status" value="1"/>
</dbReference>
<reference evidence="3 4" key="1">
    <citation type="submission" date="2018-08" db="EMBL/GenBank/DDBJ databases">
        <title>Complete genome sequence of type strain Thalassospira indica MCCC 1A01103T, isolated from isolated from deep seawater of the Indian Ocean.</title>
        <authorList>
            <person name="Liu Y."/>
        </authorList>
    </citation>
    <scope>NUCLEOTIDE SEQUENCE [LARGE SCALE GENOMIC DNA]</scope>
    <source>
        <strain evidence="3 4">PB8BT</strain>
    </source>
</reference>
<evidence type="ECO:0000256" key="1">
    <source>
        <dbReference type="ARBA" id="ARBA00008635"/>
    </source>
</evidence>
<accession>A0ABM6XXW2</accession>
<dbReference type="InterPro" id="IPR007837">
    <property type="entry name" value="DinB"/>
</dbReference>
<dbReference type="Proteomes" id="UP000256971">
    <property type="component" value="Chromosome"/>
</dbReference>
<protein>
    <submittedName>
        <fullName evidence="3">Damage-inducible protein DinB</fullName>
    </submittedName>
</protein>
<evidence type="ECO:0000313" key="3">
    <source>
        <dbReference type="EMBL" id="AXO14479.1"/>
    </source>
</evidence>
<dbReference type="SUPFAM" id="SSF109854">
    <property type="entry name" value="DinB/YfiT-like putative metalloenzymes"/>
    <property type="match status" value="1"/>
</dbReference>
<comment type="similarity">
    <text evidence="1">Belongs to the DinB family.</text>
</comment>
<keyword evidence="4" id="KW-1185">Reference proteome</keyword>
<dbReference type="Pfam" id="PF05163">
    <property type="entry name" value="DinB"/>
    <property type="match status" value="1"/>
</dbReference>
<dbReference type="PANTHER" id="PTHR37302:SF1">
    <property type="entry name" value="PROTEIN DINB"/>
    <property type="match status" value="1"/>
</dbReference>
<dbReference type="EMBL" id="CP031555">
    <property type="protein sequence ID" value="AXO14479.1"/>
    <property type="molecule type" value="Genomic_DNA"/>
</dbReference>
<proteinExistence type="inferred from homology"/>
<gene>
    <name evidence="3" type="ORF">DY252_09795</name>
</gene>
<evidence type="ECO:0000256" key="2">
    <source>
        <dbReference type="ARBA" id="ARBA00022723"/>
    </source>
</evidence>
<sequence>MARMTFDDYGCAMAKYNTWQNNVLYDLCDQIGDEERRRDRGMFFKSINATLNHLVHIDRRILSIMKTGNAPVYDAHTQVADDFDELRQIRRDLDAEIEAFVASDDRDWQDGYRKFTGVDGITRTLPRPLFLVQFFNHQTHHRSQITSELHKMGIDYGITDVPLTPDLGL</sequence>
<dbReference type="InterPro" id="IPR034660">
    <property type="entry name" value="DinB/YfiT-like"/>
</dbReference>
<name>A0ABM6XXW2_9PROT</name>
<organism evidence="3 4">
    <name type="scientific">Thalassospira indica</name>
    <dbReference type="NCBI Taxonomy" id="1891279"/>
    <lineage>
        <taxon>Bacteria</taxon>
        <taxon>Pseudomonadati</taxon>
        <taxon>Pseudomonadota</taxon>
        <taxon>Alphaproteobacteria</taxon>
        <taxon>Rhodospirillales</taxon>
        <taxon>Thalassospiraceae</taxon>
        <taxon>Thalassospira</taxon>
    </lineage>
</organism>
<dbReference type="RefSeq" id="WP_082923581.1">
    <property type="nucleotide sequence ID" value="NZ_CP031555.1"/>
</dbReference>
<evidence type="ECO:0000313" key="4">
    <source>
        <dbReference type="Proteomes" id="UP000256971"/>
    </source>
</evidence>
<keyword evidence="2" id="KW-0479">Metal-binding</keyword>
<dbReference type="Gene3D" id="1.20.120.450">
    <property type="entry name" value="dinb family like domain"/>
    <property type="match status" value="1"/>
</dbReference>